<evidence type="ECO:0000256" key="1">
    <source>
        <dbReference type="ARBA" id="ARBA00001974"/>
    </source>
</evidence>
<feature type="domain" description="Acyl-CoA dehydrogenase/oxidase C-terminal" evidence="11">
    <location>
        <begin position="244"/>
        <end position="391"/>
    </location>
</feature>
<dbReference type="InterPro" id="IPR006091">
    <property type="entry name" value="Acyl-CoA_Oxase/DH_mid-dom"/>
</dbReference>
<dbReference type="Proteomes" id="UP001168524">
    <property type="component" value="Unassembled WGS sequence"/>
</dbReference>
<gene>
    <name evidence="14" type="ORF">QTA56_01385</name>
</gene>
<dbReference type="RefSeq" id="WP_267980009.1">
    <property type="nucleotide sequence ID" value="NZ_JAPQKF010000001.1"/>
</dbReference>
<evidence type="ECO:0000256" key="2">
    <source>
        <dbReference type="ARBA" id="ARBA00005102"/>
    </source>
</evidence>
<evidence type="ECO:0000256" key="9">
    <source>
        <dbReference type="ARBA" id="ARBA00042660"/>
    </source>
</evidence>
<evidence type="ECO:0000259" key="11">
    <source>
        <dbReference type="Pfam" id="PF00441"/>
    </source>
</evidence>
<evidence type="ECO:0000256" key="6">
    <source>
        <dbReference type="ARBA" id="ARBA00023002"/>
    </source>
</evidence>
<evidence type="ECO:0000256" key="10">
    <source>
        <dbReference type="RuleBase" id="RU362125"/>
    </source>
</evidence>
<proteinExistence type="inferred from homology"/>
<feature type="domain" description="Acyl-CoA dehydrogenase/oxidase N-terminal" evidence="13">
    <location>
        <begin position="21"/>
        <end position="132"/>
    </location>
</feature>
<dbReference type="SUPFAM" id="SSF56645">
    <property type="entry name" value="Acyl-CoA dehydrogenase NM domain-like"/>
    <property type="match status" value="1"/>
</dbReference>
<comment type="pathway">
    <text evidence="2">Siderophore biosynthesis; mycobactin biosynthesis.</text>
</comment>
<dbReference type="InterPro" id="IPR009075">
    <property type="entry name" value="AcylCo_DH/oxidase_C"/>
</dbReference>
<keyword evidence="5 10" id="KW-0274">FAD</keyword>
<dbReference type="InterPro" id="IPR036250">
    <property type="entry name" value="AcylCo_DH-like_C"/>
</dbReference>
<comment type="cofactor">
    <cofactor evidence="1 10">
        <name>FAD</name>
        <dbReference type="ChEBI" id="CHEBI:57692"/>
    </cofactor>
</comment>
<comment type="similarity">
    <text evidence="3 10">Belongs to the acyl-CoA dehydrogenase family.</text>
</comment>
<evidence type="ECO:0000259" key="13">
    <source>
        <dbReference type="Pfam" id="PF02771"/>
    </source>
</evidence>
<dbReference type="Gene3D" id="1.10.540.10">
    <property type="entry name" value="Acyl-CoA dehydrogenase/oxidase, N-terminal domain"/>
    <property type="match status" value="1"/>
</dbReference>
<dbReference type="SUPFAM" id="SSF47203">
    <property type="entry name" value="Acyl-CoA dehydrogenase C-terminal domain-like"/>
    <property type="match status" value="1"/>
</dbReference>
<dbReference type="Pfam" id="PF02770">
    <property type="entry name" value="Acyl-CoA_dh_M"/>
    <property type="match status" value="1"/>
</dbReference>
<organism evidence="14 15">
    <name type="scientific">Acinetobacter thutiue</name>
    <dbReference type="NCBI Taxonomy" id="2998078"/>
    <lineage>
        <taxon>Bacteria</taxon>
        <taxon>Pseudomonadati</taxon>
        <taxon>Pseudomonadota</taxon>
        <taxon>Gammaproteobacteria</taxon>
        <taxon>Moraxellales</taxon>
        <taxon>Moraxellaceae</taxon>
        <taxon>Acinetobacter</taxon>
    </lineage>
</organism>
<evidence type="ECO:0000259" key="12">
    <source>
        <dbReference type="Pfam" id="PF02770"/>
    </source>
</evidence>
<dbReference type="InterPro" id="IPR046373">
    <property type="entry name" value="Acyl-CoA_Oxase/DH_mid-dom_sf"/>
</dbReference>
<evidence type="ECO:0000313" key="14">
    <source>
        <dbReference type="EMBL" id="MDN0012887.1"/>
    </source>
</evidence>
<dbReference type="PROSITE" id="PS00073">
    <property type="entry name" value="ACYL_COA_DH_2"/>
    <property type="match status" value="1"/>
</dbReference>
<dbReference type="PANTHER" id="PTHR48083">
    <property type="entry name" value="MEDIUM-CHAIN SPECIFIC ACYL-COA DEHYDROGENASE, MITOCHONDRIAL-RELATED"/>
    <property type="match status" value="1"/>
</dbReference>
<evidence type="ECO:0000256" key="5">
    <source>
        <dbReference type="ARBA" id="ARBA00022827"/>
    </source>
</evidence>
<dbReference type="InterPro" id="IPR013786">
    <property type="entry name" value="AcylCoA_DH/ox_N"/>
</dbReference>
<reference evidence="14" key="1">
    <citation type="submission" date="2023-06" db="EMBL/GenBank/DDBJ databases">
        <title>Two novel species of Acinetobacter isolated from motorbike repairing workshop in Vietnam.</title>
        <authorList>
            <person name="Le N.T.T."/>
        </authorList>
    </citation>
    <scope>NUCLEOTIDE SEQUENCE</scope>
    <source>
        <strain evidence="14">VNH17</strain>
    </source>
</reference>
<dbReference type="InterPro" id="IPR050741">
    <property type="entry name" value="Acyl-CoA_dehydrogenase"/>
</dbReference>
<comment type="caution">
    <text evidence="14">The sequence shown here is derived from an EMBL/GenBank/DDBJ whole genome shotgun (WGS) entry which is preliminary data.</text>
</comment>
<evidence type="ECO:0000256" key="4">
    <source>
        <dbReference type="ARBA" id="ARBA00022630"/>
    </source>
</evidence>
<name>A0ABT7WJN5_9GAMM</name>
<dbReference type="Pfam" id="PF00441">
    <property type="entry name" value="Acyl-CoA_dh_1"/>
    <property type="match status" value="1"/>
</dbReference>
<dbReference type="InterPro" id="IPR037069">
    <property type="entry name" value="AcylCoA_DH/ox_N_sf"/>
</dbReference>
<dbReference type="InterPro" id="IPR006089">
    <property type="entry name" value="Acyl-CoA_DH_CS"/>
</dbReference>
<dbReference type="Pfam" id="PF02771">
    <property type="entry name" value="Acyl-CoA_dh_N"/>
    <property type="match status" value="1"/>
</dbReference>
<protein>
    <recommendedName>
        <fullName evidence="8">Acyl-[acyl-carrier-protein] dehydrogenase MbtN</fullName>
    </recommendedName>
    <alternativeName>
        <fullName evidence="9">Mycobactin synthase protein N</fullName>
    </alternativeName>
</protein>
<accession>A0ABT7WJN5</accession>
<dbReference type="PANTHER" id="PTHR48083:SF20">
    <property type="entry name" value="LONG-CHAIN SPECIFIC ACYL-COA DEHYDROGENASE, MITOCHONDRIAL"/>
    <property type="match status" value="1"/>
</dbReference>
<keyword evidence="15" id="KW-1185">Reference proteome</keyword>
<feature type="domain" description="Acyl-CoA oxidase/dehydrogenase middle" evidence="12">
    <location>
        <begin position="136"/>
        <end position="232"/>
    </location>
</feature>
<dbReference type="Gene3D" id="2.40.110.10">
    <property type="entry name" value="Butyryl-CoA Dehydrogenase, subunit A, domain 2"/>
    <property type="match status" value="1"/>
</dbReference>
<keyword evidence="6 10" id="KW-0560">Oxidoreductase</keyword>
<keyword evidence="4 10" id="KW-0285">Flavoprotein</keyword>
<dbReference type="Gene3D" id="1.20.140.10">
    <property type="entry name" value="Butyryl-CoA Dehydrogenase, subunit A, domain 3"/>
    <property type="match status" value="1"/>
</dbReference>
<comment type="function">
    <text evidence="7">Catalyzes the dehydrogenation at the alpha-beta position of ACP-bound acyl chains. This results in the introduction of a double bond in the lipidic chain, which is further transferred to the epsilon-amino group of lysine residue in the mycobactin core by MbtK.</text>
</comment>
<dbReference type="InterPro" id="IPR009100">
    <property type="entry name" value="AcylCoA_DH/oxidase_NM_dom_sf"/>
</dbReference>
<evidence type="ECO:0000256" key="3">
    <source>
        <dbReference type="ARBA" id="ARBA00009347"/>
    </source>
</evidence>
<evidence type="ECO:0000313" key="15">
    <source>
        <dbReference type="Proteomes" id="UP001168524"/>
    </source>
</evidence>
<dbReference type="EMBL" id="JAUDZE010000001">
    <property type="protein sequence ID" value="MDN0012887.1"/>
    <property type="molecule type" value="Genomic_DNA"/>
</dbReference>
<sequence>MLNAVHVPEPLSPMIPRTLFSAEHEAFRTTARRFFETEIAPFHEKWAEQQHIDRQLWNRAGELGLLCCTMPEQYGGSGVDRLYSMILIEEQARVGDSASGFALHSDIVANYINNFGNEEQKQAWLPKMATGEVVTAIAMTEPGTGSDLQAIRTTAIEDGDDYIINGSKIFITNGYLCDMAVVAVKTGTSESGAQNVSLMIIEADREGFSKGKPLKKVGMHGQDTCELFFNDVRVPKSNLLGVEGMGFFMLMKELAWERMMIGIICAASAESALATTVEYVKSRKAFGKPVATFQNTRFKLAELRSETQIARVFVDRCMEQILKNELSVEAACAAKYWVSDLASKVVDECVQLHGGYGYMLEYPIARAYLDIRPNRIYGGTNEIMKELISRTI</sequence>
<evidence type="ECO:0000256" key="7">
    <source>
        <dbReference type="ARBA" id="ARBA00037085"/>
    </source>
</evidence>
<evidence type="ECO:0000256" key="8">
    <source>
        <dbReference type="ARBA" id="ARBA00040394"/>
    </source>
</evidence>